<proteinExistence type="predicted"/>
<accession>A0A139LVC1</accession>
<comment type="caution">
    <text evidence="1">The sequence shown here is derived from an EMBL/GenBank/DDBJ whole genome shotgun (WGS) entry which is preliminary data.</text>
</comment>
<dbReference type="EMBL" id="LTDF01000019">
    <property type="protein sequence ID" value="KXT55390.1"/>
    <property type="molecule type" value="Genomic_DNA"/>
</dbReference>
<organism evidence="1">
    <name type="scientific">Bacteroides intestinalis</name>
    <dbReference type="NCBI Taxonomy" id="329854"/>
    <lineage>
        <taxon>Bacteria</taxon>
        <taxon>Pseudomonadati</taxon>
        <taxon>Bacteroidota</taxon>
        <taxon>Bacteroidia</taxon>
        <taxon>Bacteroidales</taxon>
        <taxon>Bacteroidaceae</taxon>
        <taxon>Bacteroides</taxon>
    </lineage>
</organism>
<reference evidence="1 2" key="1">
    <citation type="submission" date="2016-02" db="EMBL/GenBank/DDBJ databases">
        <authorList>
            <person name="Wen L."/>
            <person name="He K."/>
            <person name="Yang H."/>
        </authorList>
    </citation>
    <scope>NUCLEOTIDE SEQUENCE [LARGE SCALE GENOMIC DNA]</scope>
    <source>
        <strain evidence="1 2">KLE1704</strain>
    </source>
</reference>
<dbReference type="AlphaFoldDB" id="A0A139LVC1"/>
<sequence>MIKSSPVHHSSCVIIQGFLTPNLTRNPNGLILKYEINMQN</sequence>
<evidence type="ECO:0000313" key="1">
    <source>
        <dbReference type="EMBL" id="KXT55390.1"/>
    </source>
</evidence>
<protein>
    <submittedName>
        <fullName evidence="1">Uncharacterized protein</fullName>
    </submittedName>
</protein>
<gene>
    <name evidence="1" type="ORF">HMPREF2531_00165</name>
</gene>
<dbReference type="Proteomes" id="UP000070319">
    <property type="component" value="Unassembled WGS sequence"/>
</dbReference>
<name>A0A139LVC1_9BACE</name>
<evidence type="ECO:0000313" key="2">
    <source>
        <dbReference type="Proteomes" id="UP000070319"/>
    </source>
</evidence>